<protein>
    <submittedName>
        <fullName evidence="2">Uncharacterized protein</fullName>
    </submittedName>
</protein>
<gene>
    <name evidence="2" type="ORF">TIFTF001_030726</name>
</gene>
<name>A0AA88J5C7_FICCA</name>
<evidence type="ECO:0000313" key="2">
    <source>
        <dbReference type="EMBL" id="GMN61626.1"/>
    </source>
</evidence>
<sequence>MHLRSERVDILPVGGLEDAEDVRSHVEAPALHQPEAVRDDDARINLEDEDPTKVITEGEDDETDGP</sequence>
<evidence type="ECO:0000256" key="1">
    <source>
        <dbReference type="SAM" id="MobiDB-lite"/>
    </source>
</evidence>
<dbReference type="Proteomes" id="UP001187192">
    <property type="component" value="Unassembled WGS sequence"/>
</dbReference>
<feature type="compositionally biased region" description="Acidic residues" evidence="1">
    <location>
        <begin position="57"/>
        <end position="66"/>
    </location>
</feature>
<dbReference type="AlphaFoldDB" id="A0AA88J5C7"/>
<reference evidence="2" key="1">
    <citation type="submission" date="2023-07" db="EMBL/GenBank/DDBJ databases">
        <title>draft genome sequence of fig (Ficus carica).</title>
        <authorList>
            <person name="Takahashi T."/>
            <person name="Nishimura K."/>
        </authorList>
    </citation>
    <scope>NUCLEOTIDE SEQUENCE</scope>
</reference>
<organism evidence="2 3">
    <name type="scientific">Ficus carica</name>
    <name type="common">Common fig</name>
    <dbReference type="NCBI Taxonomy" id="3494"/>
    <lineage>
        <taxon>Eukaryota</taxon>
        <taxon>Viridiplantae</taxon>
        <taxon>Streptophyta</taxon>
        <taxon>Embryophyta</taxon>
        <taxon>Tracheophyta</taxon>
        <taxon>Spermatophyta</taxon>
        <taxon>Magnoliopsida</taxon>
        <taxon>eudicotyledons</taxon>
        <taxon>Gunneridae</taxon>
        <taxon>Pentapetalae</taxon>
        <taxon>rosids</taxon>
        <taxon>fabids</taxon>
        <taxon>Rosales</taxon>
        <taxon>Moraceae</taxon>
        <taxon>Ficeae</taxon>
        <taxon>Ficus</taxon>
    </lineage>
</organism>
<keyword evidence="3" id="KW-1185">Reference proteome</keyword>
<accession>A0AA88J5C7</accession>
<feature type="region of interest" description="Disordered" evidence="1">
    <location>
        <begin position="26"/>
        <end position="66"/>
    </location>
</feature>
<feature type="compositionally biased region" description="Basic and acidic residues" evidence="1">
    <location>
        <begin position="35"/>
        <end position="46"/>
    </location>
</feature>
<proteinExistence type="predicted"/>
<dbReference type="EMBL" id="BTGU01000115">
    <property type="protein sequence ID" value="GMN61626.1"/>
    <property type="molecule type" value="Genomic_DNA"/>
</dbReference>
<evidence type="ECO:0000313" key="3">
    <source>
        <dbReference type="Proteomes" id="UP001187192"/>
    </source>
</evidence>
<comment type="caution">
    <text evidence="2">The sequence shown here is derived from an EMBL/GenBank/DDBJ whole genome shotgun (WGS) entry which is preliminary data.</text>
</comment>